<organism evidence="3 4">
    <name type="scientific">Sharpea porci</name>
    <dbReference type="NCBI Taxonomy" id="2652286"/>
    <lineage>
        <taxon>Bacteria</taxon>
        <taxon>Bacillati</taxon>
        <taxon>Bacillota</taxon>
        <taxon>Erysipelotrichia</taxon>
        <taxon>Erysipelotrichales</taxon>
        <taxon>Coprobacillaceae</taxon>
        <taxon>Sharpea</taxon>
    </lineage>
</organism>
<proteinExistence type="predicted"/>
<dbReference type="GO" id="GO:0016787">
    <property type="term" value="F:hydrolase activity"/>
    <property type="evidence" value="ECO:0007669"/>
    <property type="project" value="UniProtKB-KW"/>
</dbReference>
<dbReference type="EMBL" id="VUNM01000008">
    <property type="protein sequence ID" value="MST89008.1"/>
    <property type="molecule type" value="Genomic_DNA"/>
</dbReference>
<keyword evidence="1 3" id="KW-0378">Hydrolase</keyword>
<accession>A0A844FSQ5</accession>
<keyword evidence="4" id="KW-1185">Reference proteome</keyword>
<protein>
    <submittedName>
        <fullName evidence="3">Alpha/beta hydrolase</fullName>
    </submittedName>
</protein>
<name>A0A844FSQ5_9FIRM</name>
<gene>
    <name evidence="3" type="ORF">FYJ79_05395</name>
</gene>
<comment type="caution">
    <text evidence="3">The sequence shown here is derived from an EMBL/GenBank/DDBJ whole genome shotgun (WGS) entry which is preliminary data.</text>
</comment>
<evidence type="ECO:0000313" key="4">
    <source>
        <dbReference type="Proteomes" id="UP000442619"/>
    </source>
</evidence>
<dbReference type="AlphaFoldDB" id="A0A844FSQ5"/>
<dbReference type="RefSeq" id="WP_154515213.1">
    <property type="nucleotide sequence ID" value="NZ_VUNM01000008.1"/>
</dbReference>
<dbReference type="InterPro" id="IPR029058">
    <property type="entry name" value="AB_hydrolase_fold"/>
</dbReference>
<dbReference type="PANTHER" id="PTHR48081">
    <property type="entry name" value="AB HYDROLASE SUPERFAMILY PROTEIN C4A8.06C"/>
    <property type="match status" value="1"/>
</dbReference>
<dbReference type="Gene3D" id="3.40.50.1820">
    <property type="entry name" value="alpha/beta hydrolase"/>
    <property type="match status" value="1"/>
</dbReference>
<evidence type="ECO:0000256" key="1">
    <source>
        <dbReference type="ARBA" id="ARBA00022801"/>
    </source>
</evidence>
<reference evidence="3 4" key="1">
    <citation type="submission" date="2019-08" db="EMBL/GenBank/DDBJ databases">
        <title>In-depth cultivation of the pig gut microbiome towards novel bacterial diversity and tailored functional studies.</title>
        <authorList>
            <person name="Wylensek D."/>
            <person name="Hitch T.C.A."/>
            <person name="Clavel T."/>
        </authorList>
    </citation>
    <scope>NUCLEOTIDE SEQUENCE [LARGE SCALE GENOMIC DNA]</scope>
    <source>
        <strain evidence="3 4">CA-Schmier-601-WT-3</strain>
    </source>
</reference>
<dbReference type="Proteomes" id="UP000442619">
    <property type="component" value="Unassembled WGS sequence"/>
</dbReference>
<dbReference type="Pfam" id="PF20434">
    <property type="entry name" value="BD-FAE"/>
    <property type="match status" value="1"/>
</dbReference>
<evidence type="ECO:0000259" key="2">
    <source>
        <dbReference type="Pfam" id="PF20434"/>
    </source>
</evidence>
<dbReference type="InterPro" id="IPR050300">
    <property type="entry name" value="GDXG_lipolytic_enzyme"/>
</dbReference>
<dbReference type="InterPro" id="IPR049492">
    <property type="entry name" value="BD-FAE-like_dom"/>
</dbReference>
<evidence type="ECO:0000313" key="3">
    <source>
        <dbReference type="EMBL" id="MST89008.1"/>
    </source>
</evidence>
<sequence>MSKISDHIRKNFKKTDEERDAGLQTPDNIIRYDDIVYGNDKNIQVLDVYKLKEDANKTLPTIISVHGGGWVYGDKEKYQFYCMNLAQRGFAVVNFTYRLAPENKFPASLEDTCMVFNWIWNHKEEYGFDANHIFAVGDSAGANILSLACAISCNEEYANQFDFDINSNFKLKAIALNCGTNIIKVSSHPKDKFSTELMKDCLENEGTKEELYLVNVLNHINEKYPPTFLMSAENDFLKSQMLPVASKLLEKNVPFVVKYYKDPSEKLGHVFHLNIRSNAANRCNDDECEFFKSFIINNSSNK</sequence>
<dbReference type="SUPFAM" id="SSF53474">
    <property type="entry name" value="alpha/beta-Hydrolases"/>
    <property type="match status" value="1"/>
</dbReference>
<feature type="domain" description="BD-FAE-like" evidence="2">
    <location>
        <begin position="46"/>
        <end position="236"/>
    </location>
</feature>